<dbReference type="Proteomes" id="UP001056756">
    <property type="component" value="Chromosome"/>
</dbReference>
<dbReference type="Pfam" id="PF10593">
    <property type="entry name" value="Z1"/>
    <property type="match status" value="1"/>
</dbReference>
<reference evidence="3" key="1">
    <citation type="submission" date="2022-05" db="EMBL/GenBank/DDBJ databases">
        <title>Novel bacterial taxa in a minimal lignocellulolytic consortium and its capacity to transform plastics disclosed by genome-resolved metagenomics.</title>
        <authorList>
            <person name="Rodriguez C.A.D."/>
            <person name="Diaz-Garcia L."/>
            <person name="Herrera K."/>
            <person name="Tarazona N.A."/>
            <person name="Sproer C."/>
            <person name="Overmann J."/>
            <person name="Jimenez D.J."/>
        </authorList>
    </citation>
    <scope>NUCLEOTIDE SEQUENCE</scope>
    <source>
        <strain evidence="3">MAG5</strain>
    </source>
</reference>
<dbReference type="REBASE" id="1031974">
    <property type="entry name" value="BbaMAG5ORF12635P"/>
</dbReference>
<evidence type="ECO:0000259" key="2">
    <source>
        <dbReference type="Pfam" id="PF10593"/>
    </source>
</evidence>
<evidence type="ECO:0000259" key="1">
    <source>
        <dbReference type="Pfam" id="PF04851"/>
    </source>
</evidence>
<dbReference type="InterPro" id="IPR018310">
    <property type="entry name" value="Put_endonuclease_Z1-dom"/>
</dbReference>
<dbReference type="KEGG" id="plig:NAG76_12655"/>
<dbReference type="EMBL" id="CP097899">
    <property type="protein sequence ID" value="URN92704.1"/>
    <property type="molecule type" value="Genomic_DNA"/>
</dbReference>
<evidence type="ECO:0000313" key="4">
    <source>
        <dbReference type="Proteomes" id="UP001056756"/>
    </source>
</evidence>
<gene>
    <name evidence="3" type="ORF">NAG76_12655</name>
</gene>
<sequence length="948" mass="108904">MSNEIVVTIEDLASIMLPKDNLEEITEEQIKQTVLSIIPIAQMKFGGIHISQMDIDAAIVNLEERYAITMDTGTLLKEDNYKKWYYNSKADRGTAYWDRYSRYLVNDVNLPQIVINKIDEASEDIMDVLGDPLSETGFQRKGLIIGSVQSGKTSNYTALINKAADSGYKVIILLTGTIEKLRKQTQGRIDEGFVGMHSRNLYEIKKLNKRNAYLGAGKYDNKINVASFTTTEKDFDLKGLNMRLSSVADPVIFVIKKNKSILEKLHYWLKEKNADQSTGMIDFPMLLIDDEADNASVNTNDPDKDPTAINKEIRNMLKLFRKYSYVGFTATPFANIFIDPQLEDETHDDLFPKDFIYLLEQPSNYIGPLEMYSETGQYHYMIRYNDDMENILELKHKNGTTISTLPESLKTSIKLFLLANAIRDLRGQEKKHRSMLIHVSRFISVQKVVQEQVKNYFNLAKEQIKNYALSETEEPFVKELHALFEKEYGQERNAIYGDESFNKMGINEQWADVKQVLYKAISPIQVHTVNSGSASQRMNYDEYEEGLRLIAIGGLSLARGLTLEGLTISYFYRNTKMYDTLMQMGRWFGYRDGYSDLCRLWTSCESAGWYEHIAEATEELRHEIKRMSRENKRPIEFGLRVRSAEDTPLIVTAKNKLRHSEQIKLVRQLNGRMIETAILPSKKEEIEANNDVIERWLVNNKKYFYEDALKIGIQKPTFKDVPKEAIIDLLTYIEYPYMNEFSKDSILVNEIKKSTSKIFDKWDVVVATNLSKKDEESKMFGEITIYPITRSFDFFGTGGYVRISKSKKRLGSTVYALGGLMKEEKELIENSVDNLLNGQKNRRGGQKAPTQNMYFNTGIPRNPLIVIYPVQLLSSKGVDSEVDRYVNSLDDQLITGISIGIPDIQGIQSVTYEYVVNKVYQMELIEGSSNQFDWDEGYDEDDVDLLDD</sequence>
<feature type="domain" description="Helicase/UvrB N-terminal" evidence="1">
    <location>
        <begin position="139"/>
        <end position="333"/>
    </location>
</feature>
<dbReference type="GO" id="GO:0016787">
    <property type="term" value="F:hydrolase activity"/>
    <property type="evidence" value="ECO:0007669"/>
    <property type="project" value="InterPro"/>
</dbReference>
<feature type="domain" description="Putative endonuclease Z1" evidence="2">
    <location>
        <begin position="408"/>
        <end position="645"/>
    </location>
</feature>
<dbReference type="InterPro" id="IPR006935">
    <property type="entry name" value="Helicase/UvrB_N"/>
</dbReference>
<evidence type="ECO:0000313" key="3">
    <source>
        <dbReference type="EMBL" id="URN92704.1"/>
    </source>
</evidence>
<dbReference type="GO" id="GO:0005524">
    <property type="term" value="F:ATP binding"/>
    <property type="evidence" value="ECO:0007669"/>
    <property type="project" value="InterPro"/>
</dbReference>
<dbReference type="Pfam" id="PF04851">
    <property type="entry name" value="ResIII"/>
    <property type="match status" value="1"/>
</dbReference>
<protein>
    <submittedName>
        <fullName evidence="3">Z1 domain-containing protein</fullName>
    </submittedName>
</protein>
<name>A0A9J6Z9S4_9BACL</name>
<dbReference type="GO" id="GO:0003677">
    <property type="term" value="F:DNA binding"/>
    <property type="evidence" value="ECO:0007669"/>
    <property type="project" value="InterPro"/>
</dbReference>
<proteinExistence type="predicted"/>
<dbReference type="AlphaFoldDB" id="A0A9J6Z9S4"/>
<accession>A0A9J6Z9S4</accession>
<organism evidence="3 4">
    <name type="scientific">Candidatus Pristimantibacillus lignocellulolyticus</name>
    <dbReference type="NCBI Taxonomy" id="2994561"/>
    <lineage>
        <taxon>Bacteria</taxon>
        <taxon>Bacillati</taxon>
        <taxon>Bacillota</taxon>
        <taxon>Bacilli</taxon>
        <taxon>Bacillales</taxon>
        <taxon>Paenibacillaceae</taxon>
        <taxon>Candidatus Pristimantibacillus</taxon>
    </lineage>
</organism>